<sequence length="558" mass="62660">MSQELTKIERLKQSSHGLRGKIKEELKDPEAKRFTNDSEQLLKFHGMYQQKDRDRRAPAERKLGPKPFTLMIRGRIPGGRLSPESWRVWDDLASAYSSGGIRLTTRQSIQLHGVLKSQVEDSIKKIHQSLQTTTGACGDVVRNVTQAVNPWGDPKLAQLDHVAELISQHFEVRSQAYFDIFLDGESVRVDEQETIYGDRYLPRKFKIAVSAEGDNSVDIYTHDFAIVATFNDGGVIDGYHIFAGGGMGTSHNNEATFPRLADHLGWIPKKELIPISEAIVTTQRDFGNREDRSQARLKYTIAHRGVDWFRHEVSSRAGVDFEDRPLAPWKTRSPLGWFDQANGKKALGLHLLSGRIIDQPNRKLKSALRQIIDHYVTQVQITAEQDLILEGIDPEKQIEVETILDQNGISPFSPNRIFDRAVTCVALPTCVKALAESERVGEATFSSIQELFDKHRQGRRAPTVRITGCPNGCARPYAAEIGLVGQLPGKYALFLGGSQEGTRLAKKIGDKLKLDDIYRYLDFAFSQWSKQGEPTEDFGDFVDRVGLANLKPIEEGLE</sequence>
<keyword evidence="6" id="KW-0479">Metal-binding</keyword>
<accession>A0A1Y6CUJ1</accession>
<dbReference type="PANTHER" id="PTHR11493:SF47">
    <property type="entry name" value="SULFITE REDUCTASE [NADPH] SUBUNIT BETA"/>
    <property type="match status" value="1"/>
</dbReference>
<keyword evidence="14" id="KW-1185">Reference proteome</keyword>
<dbReference type="STRING" id="1513793.SAMN06296036_13226"/>
<dbReference type="PANTHER" id="PTHR11493">
    <property type="entry name" value="SULFITE REDUCTASE [NADPH] SUBUNIT BETA-RELATED"/>
    <property type="match status" value="1"/>
</dbReference>
<comment type="cofactor">
    <cofactor evidence="1">
        <name>siroheme</name>
        <dbReference type="ChEBI" id="CHEBI:60052"/>
    </cofactor>
</comment>
<dbReference type="NCBIfam" id="NF010029">
    <property type="entry name" value="PRK13504.1"/>
    <property type="match status" value="1"/>
</dbReference>
<dbReference type="Gene3D" id="3.30.413.10">
    <property type="entry name" value="Sulfite Reductase Hemoprotein, domain 1"/>
    <property type="match status" value="2"/>
</dbReference>
<dbReference type="Gene3D" id="3.90.480.10">
    <property type="entry name" value="Sulfite Reductase Hemoprotein,Domain 2"/>
    <property type="match status" value="1"/>
</dbReference>
<keyword evidence="5" id="KW-0349">Heme</keyword>
<dbReference type="InterPro" id="IPR036136">
    <property type="entry name" value="Nit/Sulf_reduc_fer-like_dom_sf"/>
</dbReference>
<dbReference type="GO" id="GO:0000103">
    <property type="term" value="P:sulfate assimilation"/>
    <property type="evidence" value="ECO:0007669"/>
    <property type="project" value="TreeGrafter"/>
</dbReference>
<comment type="similarity">
    <text evidence="3">Belongs to the nitrite and sulfite reductase 4Fe-4S domain family.</text>
</comment>
<dbReference type="Proteomes" id="UP000192907">
    <property type="component" value="Unassembled WGS sequence"/>
</dbReference>
<evidence type="ECO:0000313" key="14">
    <source>
        <dbReference type="Proteomes" id="UP000192907"/>
    </source>
</evidence>
<evidence type="ECO:0000256" key="2">
    <source>
        <dbReference type="ARBA" id="ARBA00001966"/>
    </source>
</evidence>
<dbReference type="PROSITE" id="PS00365">
    <property type="entry name" value="NIR_SIR"/>
    <property type="match status" value="1"/>
</dbReference>
<feature type="domain" description="Nitrite/Sulfite reductase ferredoxin-like" evidence="12">
    <location>
        <begin position="70"/>
        <end position="127"/>
    </location>
</feature>
<feature type="domain" description="Nitrite/sulphite reductase 4Fe-4S" evidence="11">
    <location>
        <begin position="166"/>
        <end position="319"/>
    </location>
</feature>
<reference evidence="14" key="1">
    <citation type="submission" date="2017-04" db="EMBL/GenBank/DDBJ databases">
        <authorList>
            <person name="Varghese N."/>
            <person name="Submissions S."/>
        </authorList>
    </citation>
    <scope>NUCLEOTIDE SEQUENCE [LARGE SCALE GENOMIC DNA]</scope>
    <source>
        <strain evidence="14">RKEM611</strain>
    </source>
</reference>
<evidence type="ECO:0000259" key="11">
    <source>
        <dbReference type="Pfam" id="PF01077"/>
    </source>
</evidence>
<keyword evidence="4" id="KW-0004">4Fe-4S</keyword>
<dbReference type="SUPFAM" id="SSF55124">
    <property type="entry name" value="Nitrite/Sulfite reductase N-terminal domain-like"/>
    <property type="match status" value="2"/>
</dbReference>
<dbReference type="GO" id="GO:0020037">
    <property type="term" value="F:heme binding"/>
    <property type="evidence" value="ECO:0007669"/>
    <property type="project" value="InterPro"/>
</dbReference>
<keyword evidence="8" id="KW-0408">Iron</keyword>
<dbReference type="AlphaFoldDB" id="A0A1Y6CUJ1"/>
<dbReference type="PRINTS" id="PR00397">
    <property type="entry name" value="SIROHAEM"/>
</dbReference>
<comment type="cofactor">
    <cofactor evidence="2">
        <name>[4Fe-4S] cluster</name>
        <dbReference type="ChEBI" id="CHEBI:49883"/>
    </cofactor>
</comment>
<feature type="compositionally biased region" description="Basic and acidic residues" evidence="10">
    <location>
        <begin position="1"/>
        <end position="12"/>
    </location>
</feature>
<evidence type="ECO:0000256" key="9">
    <source>
        <dbReference type="ARBA" id="ARBA00023014"/>
    </source>
</evidence>
<name>A0A1Y6CUJ1_9BACT</name>
<dbReference type="RefSeq" id="WP_132325298.1">
    <property type="nucleotide sequence ID" value="NZ_FWZT01000032.1"/>
</dbReference>
<organism evidence="13 14">
    <name type="scientific">Pseudobacteriovorax antillogorgiicola</name>
    <dbReference type="NCBI Taxonomy" id="1513793"/>
    <lineage>
        <taxon>Bacteria</taxon>
        <taxon>Pseudomonadati</taxon>
        <taxon>Bdellovibrionota</taxon>
        <taxon>Oligoflexia</taxon>
        <taxon>Oligoflexales</taxon>
        <taxon>Pseudobacteriovoracaceae</taxon>
        <taxon>Pseudobacteriovorax</taxon>
    </lineage>
</organism>
<dbReference type="InterPro" id="IPR045854">
    <property type="entry name" value="NO2/SO3_Rdtase_4Fe4S_sf"/>
</dbReference>
<dbReference type="InterPro" id="IPR006066">
    <property type="entry name" value="NO2/SO3_Rdtase_FeS/sirohaem_BS"/>
</dbReference>
<keyword evidence="7" id="KW-0560">Oxidoreductase</keyword>
<dbReference type="GO" id="GO:0046872">
    <property type="term" value="F:metal ion binding"/>
    <property type="evidence" value="ECO:0007669"/>
    <property type="project" value="UniProtKB-KW"/>
</dbReference>
<evidence type="ECO:0000256" key="1">
    <source>
        <dbReference type="ARBA" id="ARBA00001929"/>
    </source>
</evidence>
<keyword evidence="9" id="KW-0411">Iron-sulfur</keyword>
<evidence type="ECO:0000256" key="3">
    <source>
        <dbReference type="ARBA" id="ARBA00010429"/>
    </source>
</evidence>
<dbReference type="GO" id="GO:0009337">
    <property type="term" value="C:sulfite reductase complex (NADPH)"/>
    <property type="evidence" value="ECO:0007669"/>
    <property type="project" value="TreeGrafter"/>
</dbReference>
<evidence type="ECO:0000256" key="6">
    <source>
        <dbReference type="ARBA" id="ARBA00022723"/>
    </source>
</evidence>
<evidence type="ECO:0000256" key="8">
    <source>
        <dbReference type="ARBA" id="ARBA00023004"/>
    </source>
</evidence>
<dbReference type="GO" id="GO:0016002">
    <property type="term" value="F:sulfite reductase activity"/>
    <property type="evidence" value="ECO:0007669"/>
    <property type="project" value="TreeGrafter"/>
</dbReference>
<dbReference type="Pfam" id="PF03460">
    <property type="entry name" value="NIR_SIR_ferr"/>
    <property type="match status" value="1"/>
</dbReference>
<proteinExistence type="inferred from homology"/>
<evidence type="ECO:0000256" key="4">
    <source>
        <dbReference type="ARBA" id="ARBA00022485"/>
    </source>
</evidence>
<evidence type="ECO:0000256" key="5">
    <source>
        <dbReference type="ARBA" id="ARBA00022617"/>
    </source>
</evidence>
<dbReference type="InterPro" id="IPR005117">
    <property type="entry name" value="NiRdtase/SiRdtase_haem-b_fer"/>
</dbReference>
<feature type="region of interest" description="Disordered" evidence="10">
    <location>
        <begin position="1"/>
        <end position="25"/>
    </location>
</feature>
<dbReference type="InterPro" id="IPR006067">
    <property type="entry name" value="NO2/SO3_Rdtase_4Fe4S_dom"/>
</dbReference>
<evidence type="ECO:0000256" key="7">
    <source>
        <dbReference type="ARBA" id="ARBA00023002"/>
    </source>
</evidence>
<dbReference type="SUPFAM" id="SSF56014">
    <property type="entry name" value="Nitrite and sulphite reductase 4Fe-4S domain-like"/>
    <property type="match status" value="2"/>
</dbReference>
<dbReference type="GO" id="GO:0050311">
    <property type="term" value="F:sulfite reductase (ferredoxin) activity"/>
    <property type="evidence" value="ECO:0007669"/>
    <property type="project" value="TreeGrafter"/>
</dbReference>
<evidence type="ECO:0000256" key="10">
    <source>
        <dbReference type="SAM" id="MobiDB-lite"/>
    </source>
</evidence>
<dbReference type="EMBL" id="FWZT01000032">
    <property type="protein sequence ID" value="SMF78117.1"/>
    <property type="molecule type" value="Genomic_DNA"/>
</dbReference>
<gene>
    <name evidence="13" type="ORF">SAMN06296036_13226</name>
</gene>
<dbReference type="GO" id="GO:0051539">
    <property type="term" value="F:4 iron, 4 sulfur cluster binding"/>
    <property type="evidence" value="ECO:0007669"/>
    <property type="project" value="UniProtKB-KW"/>
</dbReference>
<evidence type="ECO:0000313" key="13">
    <source>
        <dbReference type="EMBL" id="SMF78117.1"/>
    </source>
</evidence>
<dbReference type="InterPro" id="IPR045169">
    <property type="entry name" value="NO2/SO3_Rdtase_4Fe4S_prot"/>
</dbReference>
<dbReference type="OrthoDB" id="3189055at2"/>
<protein>
    <submittedName>
        <fullName evidence="13">Sulfite reductase (NADPH) beta subunit</fullName>
    </submittedName>
</protein>
<evidence type="ECO:0000259" key="12">
    <source>
        <dbReference type="Pfam" id="PF03460"/>
    </source>
</evidence>
<dbReference type="Pfam" id="PF01077">
    <property type="entry name" value="NIR_SIR"/>
    <property type="match status" value="1"/>
</dbReference>